<feature type="region of interest" description="Disordered" evidence="1">
    <location>
        <begin position="1"/>
        <end position="22"/>
    </location>
</feature>
<organism evidence="2 3">
    <name type="scientific">Artemia franciscana</name>
    <name type="common">Brine shrimp</name>
    <name type="synonym">Artemia sanfranciscana</name>
    <dbReference type="NCBI Taxonomy" id="6661"/>
    <lineage>
        <taxon>Eukaryota</taxon>
        <taxon>Metazoa</taxon>
        <taxon>Ecdysozoa</taxon>
        <taxon>Arthropoda</taxon>
        <taxon>Crustacea</taxon>
        <taxon>Branchiopoda</taxon>
        <taxon>Anostraca</taxon>
        <taxon>Artemiidae</taxon>
        <taxon>Artemia</taxon>
    </lineage>
</organism>
<evidence type="ECO:0000313" key="3">
    <source>
        <dbReference type="Proteomes" id="UP001187531"/>
    </source>
</evidence>
<accession>A0AA88HWD7</accession>
<comment type="caution">
    <text evidence="2">The sequence shown here is derived from an EMBL/GenBank/DDBJ whole genome shotgun (WGS) entry which is preliminary data.</text>
</comment>
<protein>
    <submittedName>
        <fullName evidence="2">Uncharacterized protein</fullName>
    </submittedName>
</protein>
<name>A0AA88HWD7_ARTSF</name>
<keyword evidence="3" id="KW-1185">Reference proteome</keyword>
<dbReference type="Proteomes" id="UP001187531">
    <property type="component" value="Unassembled WGS sequence"/>
</dbReference>
<dbReference type="EMBL" id="JAVRJZ010000009">
    <property type="protein sequence ID" value="KAK2718343.1"/>
    <property type="molecule type" value="Genomic_DNA"/>
</dbReference>
<sequence>MNDPRMSSRGPFSVRKSSHSTWATSELAPIAISRATADMSALLFESFTLIGLKKRKASRKPSFPENVCSKYGECPQ</sequence>
<evidence type="ECO:0000313" key="2">
    <source>
        <dbReference type="EMBL" id="KAK2718343.1"/>
    </source>
</evidence>
<gene>
    <name evidence="2" type="ORF">QYM36_005601</name>
</gene>
<evidence type="ECO:0000256" key="1">
    <source>
        <dbReference type="SAM" id="MobiDB-lite"/>
    </source>
</evidence>
<proteinExistence type="predicted"/>
<reference evidence="2" key="1">
    <citation type="submission" date="2023-07" db="EMBL/GenBank/DDBJ databases">
        <title>Chromosome-level genome assembly of Artemia franciscana.</title>
        <authorList>
            <person name="Jo E."/>
        </authorList>
    </citation>
    <scope>NUCLEOTIDE SEQUENCE</scope>
    <source>
        <tissue evidence="2">Whole body</tissue>
    </source>
</reference>
<dbReference type="AlphaFoldDB" id="A0AA88HWD7"/>